<dbReference type="EMBL" id="CAJVPQ010003995">
    <property type="protein sequence ID" value="CAG8642239.1"/>
    <property type="molecule type" value="Genomic_DNA"/>
</dbReference>
<evidence type="ECO:0000313" key="2">
    <source>
        <dbReference type="Proteomes" id="UP000789570"/>
    </source>
</evidence>
<evidence type="ECO:0000313" key="1">
    <source>
        <dbReference type="EMBL" id="CAG8642239.1"/>
    </source>
</evidence>
<proteinExistence type="predicted"/>
<dbReference type="OrthoDB" id="2305617at2759"/>
<keyword evidence="2" id="KW-1185">Reference proteome</keyword>
<feature type="non-terminal residue" evidence="1">
    <location>
        <position position="1"/>
    </location>
</feature>
<accession>A0A9N9DP84</accession>
<protein>
    <submittedName>
        <fullName evidence="1">520_t:CDS:1</fullName>
    </submittedName>
</protein>
<sequence length="242" mass="27844">WQTLVKDAISIIKKEMETLYKQVPDEIKLCVDNPKELTTELKSDDIISKHFNIDHIEEGFILIYPVPKPPTSTSTTVAENKTVSLECKKKKLKPFSSYRSLKEVLAKYDLVSEGTEVIPLFTPQIHKVPDDNKHLELCMADIKLQLQNYGMLVITSLESMRNEYVSTILYTTLHIAEDAMKKKFSMRPEYEIIGDESSGQVNYAIKPIERNLAKQSKHLLTKIKNLTLGAPLLKRYQRYRIS</sequence>
<dbReference type="AlphaFoldDB" id="A0A9N9DP84"/>
<dbReference type="Proteomes" id="UP000789570">
    <property type="component" value="Unassembled WGS sequence"/>
</dbReference>
<organism evidence="1 2">
    <name type="scientific">Funneliformis caledonium</name>
    <dbReference type="NCBI Taxonomy" id="1117310"/>
    <lineage>
        <taxon>Eukaryota</taxon>
        <taxon>Fungi</taxon>
        <taxon>Fungi incertae sedis</taxon>
        <taxon>Mucoromycota</taxon>
        <taxon>Glomeromycotina</taxon>
        <taxon>Glomeromycetes</taxon>
        <taxon>Glomerales</taxon>
        <taxon>Glomeraceae</taxon>
        <taxon>Funneliformis</taxon>
    </lineage>
</organism>
<gene>
    <name evidence="1" type="ORF">FCALED_LOCUS10630</name>
</gene>
<name>A0A9N9DP84_9GLOM</name>
<comment type="caution">
    <text evidence="1">The sequence shown here is derived from an EMBL/GenBank/DDBJ whole genome shotgun (WGS) entry which is preliminary data.</text>
</comment>
<reference evidence="1" key="1">
    <citation type="submission" date="2021-06" db="EMBL/GenBank/DDBJ databases">
        <authorList>
            <person name="Kallberg Y."/>
            <person name="Tangrot J."/>
            <person name="Rosling A."/>
        </authorList>
    </citation>
    <scope>NUCLEOTIDE SEQUENCE</scope>
    <source>
        <strain evidence="1">UK204</strain>
    </source>
</reference>